<dbReference type="Gene3D" id="3.30.720.120">
    <property type="match status" value="1"/>
</dbReference>
<feature type="domain" description="VOC" evidence="1">
    <location>
        <begin position="11"/>
        <end position="136"/>
    </location>
</feature>
<dbReference type="Pfam" id="PF00903">
    <property type="entry name" value="Glyoxalase"/>
    <property type="match status" value="1"/>
</dbReference>
<protein>
    <submittedName>
        <fullName evidence="2">Putative glyoxalase superfamily protein PhnB</fullName>
    </submittedName>
</protein>
<accession>A0A4R6G6Z5</accession>
<keyword evidence="3" id="KW-1185">Reference proteome</keyword>
<dbReference type="Gene3D" id="3.30.720.110">
    <property type="match status" value="1"/>
</dbReference>
<dbReference type="PANTHER" id="PTHR34109:SF1">
    <property type="entry name" value="VOC DOMAIN-CONTAINING PROTEIN"/>
    <property type="match status" value="1"/>
</dbReference>
<evidence type="ECO:0000313" key="3">
    <source>
        <dbReference type="Proteomes" id="UP000294737"/>
    </source>
</evidence>
<evidence type="ECO:0000313" key="2">
    <source>
        <dbReference type="EMBL" id="TDN90339.1"/>
    </source>
</evidence>
<dbReference type="InterPro" id="IPR037523">
    <property type="entry name" value="VOC_core"/>
</dbReference>
<reference evidence="2 3" key="1">
    <citation type="submission" date="2019-03" db="EMBL/GenBank/DDBJ databases">
        <title>Genomic Encyclopedia of Type Strains, Phase IV (KMG-IV): sequencing the most valuable type-strain genomes for metagenomic binning, comparative biology and taxonomic classification.</title>
        <authorList>
            <person name="Goeker M."/>
        </authorList>
    </citation>
    <scope>NUCLEOTIDE SEQUENCE [LARGE SCALE GENOMIC DNA]</scope>
    <source>
        <strain evidence="2 3">DSM 18555</strain>
    </source>
</reference>
<dbReference type="InterPro" id="IPR029068">
    <property type="entry name" value="Glyas_Bleomycin-R_OHBP_Dase"/>
</dbReference>
<dbReference type="PANTHER" id="PTHR34109">
    <property type="entry name" value="BNAUNNG04460D PROTEIN-RELATED"/>
    <property type="match status" value="1"/>
</dbReference>
<dbReference type="SUPFAM" id="SSF54593">
    <property type="entry name" value="Glyoxalase/Bleomycin resistance protein/Dihydroxybiphenyl dioxygenase"/>
    <property type="match status" value="1"/>
</dbReference>
<dbReference type="Proteomes" id="UP000294737">
    <property type="component" value="Unassembled WGS sequence"/>
</dbReference>
<comment type="caution">
    <text evidence="2">The sequence shown here is derived from an EMBL/GenBank/DDBJ whole genome shotgun (WGS) entry which is preliminary data.</text>
</comment>
<dbReference type="AlphaFoldDB" id="A0A4R6G6Z5"/>
<dbReference type="InterPro" id="IPR004360">
    <property type="entry name" value="Glyas_Fos-R_dOase_dom"/>
</dbReference>
<organism evidence="2 3">
    <name type="scientific">Herminiimonas fonticola</name>
    <dbReference type="NCBI Taxonomy" id="303380"/>
    <lineage>
        <taxon>Bacteria</taxon>
        <taxon>Pseudomonadati</taxon>
        <taxon>Pseudomonadota</taxon>
        <taxon>Betaproteobacteria</taxon>
        <taxon>Burkholderiales</taxon>
        <taxon>Oxalobacteraceae</taxon>
        <taxon>Herminiimonas</taxon>
    </lineage>
</organism>
<dbReference type="CDD" id="cd07246">
    <property type="entry name" value="VOC_like"/>
    <property type="match status" value="1"/>
</dbReference>
<name>A0A4R6G6Z5_9BURK</name>
<sequence>MSQKVQAIPTGMHTVTPHLVCDGAANAITFYIKAFHAVEMMRLPGPDGKIMHAQIRIGDSCIMLMDEMRGCGALGPKALKGSLVTIHLYVEDADAVFNRAIAAGATAKFPMEDTFWGDRYGVVEDPFGHNWSIATHIRDVSQQEMQQAMEKMPA</sequence>
<gene>
    <name evidence="2" type="ORF">EV677_2416</name>
</gene>
<dbReference type="EMBL" id="SNWF01000005">
    <property type="protein sequence ID" value="TDN90339.1"/>
    <property type="molecule type" value="Genomic_DNA"/>
</dbReference>
<dbReference type="PROSITE" id="PS51819">
    <property type="entry name" value="VOC"/>
    <property type="match status" value="1"/>
</dbReference>
<dbReference type="RefSeq" id="WP_181666447.1">
    <property type="nucleotide sequence ID" value="NZ_PTLZ01000002.1"/>
</dbReference>
<evidence type="ECO:0000259" key="1">
    <source>
        <dbReference type="PROSITE" id="PS51819"/>
    </source>
</evidence>
<proteinExistence type="predicted"/>